<keyword evidence="4" id="KW-0698">rRNA processing</keyword>
<protein>
    <submittedName>
        <fullName evidence="8">Nucleolar protein 14</fullName>
    </submittedName>
</protein>
<dbReference type="PANTHER" id="PTHR23183">
    <property type="entry name" value="NOP14"/>
    <property type="match status" value="1"/>
</dbReference>
<reference evidence="7" key="1">
    <citation type="submission" date="2013-11" db="EMBL/GenBank/DDBJ databases">
        <authorList>
            <person name="Aslett M."/>
        </authorList>
    </citation>
    <scope>NUCLEOTIDE SEQUENCE [LARGE SCALE GENOMIC DNA]</scope>
    <source>
        <strain evidence="7">Edinburgh</strain>
    </source>
</reference>
<evidence type="ECO:0000313" key="8">
    <source>
        <dbReference type="WBParaSite" id="TMUE_2000009640.1"/>
    </source>
</evidence>
<keyword evidence="7" id="KW-1185">Reference proteome</keyword>
<dbReference type="InterPro" id="IPR007276">
    <property type="entry name" value="Nop14"/>
</dbReference>
<reference evidence="7" key="2">
    <citation type="submission" date="2014-03" db="EMBL/GenBank/DDBJ databases">
        <title>The whipworm genome and dual-species transcriptomics of an intimate host-pathogen interaction.</title>
        <authorList>
            <person name="Foth B.J."/>
            <person name="Tsai I.J."/>
            <person name="Reid A.J."/>
            <person name="Bancroft A.J."/>
            <person name="Nichol S."/>
            <person name="Tracey A."/>
            <person name="Holroyd N."/>
            <person name="Cotton J.A."/>
            <person name="Stanley E.J."/>
            <person name="Zarowiecki M."/>
            <person name="Liu J.Z."/>
            <person name="Huckvale T."/>
            <person name="Cooper P.J."/>
            <person name="Grencis R.K."/>
            <person name="Berriman M."/>
        </authorList>
    </citation>
    <scope>NUCLEOTIDE SEQUENCE [LARGE SCALE GENOMIC DNA]</scope>
    <source>
        <strain evidence="7">Edinburgh</strain>
    </source>
</reference>
<accession>A0A5S6QQY6</accession>
<evidence type="ECO:0000256" key="6">
    <source>
        <dbReference type="ARBA" id="ARBA00024695"/>
    </source>
</evidence>
<evidence type="ECO:0000313" key="7">
    <source>
        <dbReference type="Proteomes" id="UP000046395"/>
    </source>
</evidence>
<dbReference type="AlphaFoldDB" id="A0A5S6QQY6"/>
<evidence type="ECO:0000256" key="5">
    <source>
        <dbReference type="ARBA" id="ARBA00023242"/>
    </source>
</evidence>
<dbReference type="PANTHER" id="PTHR23183:SF0">
    <property type="entry name" value="NUCLEOLAR PROTEIN 14"/>
    <property type="match status" value="1"/>
</dbReference>
<dbReference type="Pfam" id="PF04147">
    <property type="entry name" value="Nop14"/>
    <property type="match status" value="2"/>
</dbReference>
<dbReference type="GO" id="GO:0030490">
    <property type="term" value="P:maturation of SSU-rRNA"/>
    <property type="evidence" value="ECO:0007669"/>
    <property type="project" value="TreeGrafter"/>
</dbReference>
<organism evidence="7 8">
    <name type="scientific">Trichuris muris</name>
    <name type="common">Mouse whipworm</name>
    <dbReference type="NCBI Taxonomy" id="70415"/>
    <lineage>
        <taxon>Eukaryota</taxon>
        <taxon>Metazoa</taxon>
        <taxon>Ecdysozoa</taxon>
        <taxon>Nematoda</taxon>
        <taxon>Enoplea</taxon>
        <taxon>Dorylaimia</taxon>
        <taxon>Trichinellida</taxon>
        <taxon>Trichuridae</taxon>
        <taxon>Trichuris</taxon>
    </lineage>
</organism>
<evidence type="ECO:0000256" key="1">
    <source>
        <dbReference type="ARBA" id="ARBA00004604"/>
    </source>
</evidence>
<keyword evidence="3" id="KW-0690">Ribosome biogenesis</keyword>
<comment type="similarity">
    <text evidence="2">Belongs to the NOP14 family.</text>
</comment>
<evidence type="ECO:0000256" key="3">
    <source>
        <dbReference type="ARBA" id="ARBA00022517"/>
    </source>
</evidence>
<evidence type="ECO:0000256" key="2">
    <source>
        <dbReference type="ARBA" id="ARBA00007466"/>
    </source>
</evidence>
<name>A0A5S6QQY6_TRIMR</name>
<dbReference type="GO" id="GO:0032040">
    <property type="term" value="C:small-subunit processome"/>
    <property type="evidence" value="ECO:0007669"/>
    <property type="project" value="InterPro"/>
</dbReference>
<dbReference type="WBParaSite" id="TMUE_2000009640.1">
    <property type="protein sequence ID" value="TMUE_2000009640.1"/>
    <property type="gene ID" value="WBGene00302717"/>
</dbReference>
<comment type="subcellular location">
    <subcellularLocation>
        <location evidence="1">Nucleus</location>
        <location evidence="1">Nucleolus</location>
    </subcellularLocation>
</comment>
<evidence type="ECO:0000256" key="4">
    <source>
        <dbReference type="ARBA" id="ARBA00022552"/>
    </source>
</evidence>
<comment type="function">
    <text evidence="6">Involved in nucleolar processing of pre-18S ribosomal RNA. Has a role in the nuclear export of 40S pre-ribosomal subunit to the cytoplasm.</text>
</comment>
<dbReference type="GO" id="GO:0030692">
    <property type="term" value="C:Noc4p-Nop14p complex"/>
    <property type="evidence" value="ECO:0007669"/>
    <property type="project" value="TreeGrafter"/>
</dbReference>
<dbReference type="Proteomes" id="UP000046395">
    <property type="component" value="Unassembled WGS sequence"/>
</dbReference>
<keyword evidence="5" id="KW-0539">Nucleus</keyword>
<dbReference type="STRING" id="70415.A0A5S6QQY6"/>
<dbReference type="WBParaSite" id="TMUE_2000009640.2">
    <property type="protein sequence ID" value="TMUE_2000009640.2"/>
    <property type="gene ID" value="WBGene00302717"/>
</dbReference>
<proteinExistence type="inferred from homology"/>
<sequence length="725" mass="82868">MGKKWRRKQVADRLILAKSLQAKKNVNPFELKVNRSKREGLLGKRVRGSQGKPLESKARSLQKRKERILPSYAALSRYSRLVDRRLGEKQKDIDYQEKMALRFALERQKRFIKTSRFALGDGSSEVLTGWDNSFADMENEPLDDGRGDSEEEAAALEAQFVEAAHFSDGFQQTQKSRKEIIQDLIARSKVAKAESKIRREEAAAQVELADEMYSKLSQRHKLNCIAKEDNDVQEKVATKDSYDVVFCELAAGGGRSRPNSERLGVNEIAKAKRDELIRSEQERCKNGAMNSDDELASVPFVLEMPESYEHFCSLLAKHSSPVQDTILKRLLTCHHVSFRQENRRLLGKLMLFTMRYFQTMSSNGKMDLELLDRLADNLSSLLHYNKTLAANCFAALLSRYNESQTKQPHILPDFGCFAFLFLVKRLFLKSALWPSMARPYVVFLAKMLFNATFQDVKDVGKALLGISLLLTFVQPLKRYVPELVTTLRLVLLLGSYKTLEGDQGAIPSAQHSRKVLFVEWPAKCSYERSLHITKIFSGAPIESEYLPTFQVSCLKCALTLAAIVLESYSQLPCITSISVSLQAAVEMLPAEVLAGILKEEANRFKAAVESISSARPGVKPLTLEREVKQFKTLEPKIEADFDPERRKKPKDEGQQRKLLMRKYKRELRSTVRELRRDNEVLARHRLNEILERDAYRKRKTSQIMRDLVQQETEHKKLKKAKGLKQ</sequence>
<reference evidence="8" key="3">
    <citation type="submission" date="2019-12" db="UniProtKB">
        <authorList>
            <consortium name="WormBaseParasite"/>
        </authorList>
    </citation>
    <scope>IDENTIFICATION</scope>
</reference>